<protein>
    <submittedName>
        <fullName evidence="3">Uncharacterized protein LOC107477029</fullName>
    </submittedName>
</protein>
<evidence type="ECO:0000313" key="2">
    <source>
        <dbReference type="Proteomes" id="UP000515211"/>
    </source>
</evidence>
<reference evidence="3" key="2">
    <citation type="submission" date="2025-08" db="UniProtKB">
        <authorList>
            <consortium name="RefSeq"/>
        </authorList>
    </citation>
    <scope>IDENTIFICATION</scope>
    <source>
        <tissue evidence="3">Whole plant</tissue>
    </source>
</reference>
<dbReference type="InterPro" id="IPR043502">
    <property type="entry name" value="DNA/RNA_pol_sf"/>
</dbReference>
<reference evidence="2" key="1">
    <citation type="journal article" date="2016" name="Nat. Genet.">
        <title>The genome sequences of Arachis duranensis and Arachis ipaensis, the diploid ancestors of cultivated peanut.</title>
        <authorList>
            <person name="Bertioli D.J."/>
            <person name="Cannon S.B."/>
            <person name="Froenicke L."/>
            <person name="Huang G."/>
            <person name="Farmer A.D."/>
            <person name="Cannon E.K."/>
            <person name="Liu X."/>
            <person name="Gao D."/>
            <person name="Clevenger J."/>
            <person name="Dash S."/>
            <person name="Ren L."/>
            <person name="Moretzsohn M.C."/>
            <person name="Shirasawa K."/>
            <person name="Huang W."/>
            <person name="Vidigal B."/>
            <person name="Abernathy B."/>
            <person name="Chu Y."/>
            <person name="Niederhuth C.E."/>
            <person name="Umale P."/>
            <person name="Araujo A.C."/>
            <person name="Kozik A."/>
            <person name="Kim K.D."/>
            <person name="Burow M.D."/>
            <person name="Varshney R.K."/>
            <person name="Wang X."/>
            <person name="Zhang X."/>
            <person name="Barkley N."/>
            <person name="Guimaraes P.M."/>
            <person name="Isobe S."/>
            <person name="Guo B."/>
            <person name="Liao B."/>
            <person name="Stalker H.T."/>
            <person name="Schmitz R.J."/>
            <person name="Scheffler B.E."/>
            <person name="Leal-Bertioli S.C."/>
            <person name="Xun X."/>
            <person name="Jackson S.A."/>
            <person name="Michelmore R."/>
            <person name="Ozias-Akins P."/>
        </authorList>
    </citation>
    <scope>NUCLEOTIDE SEQUENCE [LARGE SCALE GENOMIC DNA]</scope>
    <source>
        <strain evidence="2">cv. V14167</strain>
    </source>
</reference>
<dbReference type="KEGG" id="adu:107477029"/>
<accession>A0A6P4CJB8</accession>
<dbReference type="AlphaFoldDB" id="A0A6P4CJB8"/>
<dbReference type="Pfam" id="PF08284">
    <property type="entry name" value="RVP_2"/>
    <property type="match status" value="1"/>
</dbReference>
<feature type="coiled-coil region" evidence="1">
    <location>
        <begin position="114"/>
        <end position="141"/>
    </location>
</feature>
<keyword evidence="2" id="KW-1185">Reference proteome</keyword>
<dbReference type="Proteomes" id="UP000515211">
    <property type="component" value="Chromosome 3"/>
</dbReference>
<dbReference type="GeneID" id="107477029"/>
<dbReference type="PANTHER" id="PTHR15503">
    <property type="entry name" value="LDOC1 RELATED"/>
    <property type="match status" value="1"/>
</dbReference>
<name>A0A6P4CJB8_ARADU</name>
<dbReference type="RefSeq" id="XP_015952480.1">
    <property type="nucleotide sequence ID" value="XM_016096994.1"/>
</dbReference>
<evidence type="ECO:0000313" key="3">
    <source>
        <dbReference type="RefSeq" id="XP_015952480.1"/>
    </source>
</evidence>
<dbReference type="SUPFAM" id="SSF56672">
    <property type="entry name" value="DNA/RNA polymerases"/>
    <property type="match status" value="1"/>
</dbReference>
<evidence type="ECO:0000256" key="1">
    <source>
        <dbReference type="SAM" id="Coils"/>
    </source>
</evidence>
<keyword evidence="1" id="KW-0175">Coiled coil</keyword>
<proteinExistence type="predicted"/>
<dbReference type="InterPro" id="IPR032567">
    <property type="entry name" value="RTL1-rel"/>
</dbReference>
<dbReference type="PANTHER" id="PTHR15503:SF45">
    <property type="entry name" value="RNA-DIRECTED DNA POLYMERASE HOMOLOG"/>
    <property type="match status" value="1"/>
</dbReference>
<organism evidence="2 3">
    <name type="scientific">Arachis duranensis</name>
    <name type="common">Wild peanut</name>
    <dbReference type="NCBI Taxonomy" id="130453"/>
    <lineage>
        <taxon>Eukaryota</taxon>
        <taxon>Viridiplantae</taxon>
        <taxon>Streptophyta</taxon>
        <taxon>Embryophyta</taxon>
        <taxon>Tracheophyta</taxon>
        <taxon>Spermatophyta</taxon>
        <taxon>Magnoliopsida</taxon>
        <taxon>eudicotyledons</taxon>
        <taxon>Gunneridae</taxon>
        <taxon>Pentapetalae</taxon>
        <taxon>rosids</taxon>
        <taxon>fabids</taxon>
        <taxon>Fabales</taxon>
        <taxon>Fabaceae</taxon>
        <taxon>Papilionoideae</taxon>
        <taxon>50 kb inversion clade</taxon>
        <taxon>dalbergioids sensu lato</taxon>
        <taxon>Dalbergieae</taxon>
        <taxon>Pterocarpus clade</taxon>
        <taxon>Arachis</taxon>
    </lineage>
</organism>
<gene>
    <name evidence="3" type="primary">LOC107477029</name>
</gene>
<sequence length="146" mass="16518">MTGLDLILGLDWLSKNHVLLDCFEKLAQFMPEGSEAAVVVNSYYLNSMKVNCYGTECQGIMLLTAGVSGDDKNLEQISVVCEFPYDINEFSPNQEVEFAIELVSGAGPISITPYRMSHLKMAELKAQLEDLLDKHFILREERQCYW</sequence>
<dbReference type="Gene3D" id="3.10.10.10">
    <property type="entry name" value="HIV Type 1 Reverse Transcriptase, subunit A, domain 1"/>
    <property type="match status" value="1"/>
</dbReference>